<name>A0A1I8AVE6_9BILA</name>
<protein>
    <submittedName>
        <fullName evidence="3">Uncharacterized protein</fullName>
    </submittedName>
</protein>
<dbReference type="Proteomes" id="UP000095287">
    <property type="component" value="Unplaced"/>
</dbReference>
<dbReference type="WBParaSite" id="L893_g9302.t1">
    <property type="protein sequence ID" value="L893_g9302.t1"/>
    <property type="gene ID" value="L893_g9302"/>
</dbReference>
<reference evidence="3" key="1">
    <citation type="submission" date="2016-11" db="UniProtKB">
        <authorList>
            <consortium name="WormBaseParasite"/>
        </authorList>
    </citation>
    <scope>IDENTIFICATION</scope>
</reference>
<accession>A0A1I8AVE6</accession>
<proteinExistence type="predicted"/>
<feature type="compositionally biased region" description="Polar residues" evidence="1">
    <location>
        <begin position="41"/>
        <end position="58"/>
    </location>
</feature>
<evidence type="ECO:0000313" key="3">
    <source>
        <dbReference type="WBParaSite" id="L893_g9302.t1"/>
    </source>
</evidence>
<evidence type="ECO:0000313" key="2">
    <source>
        <dbReference type="Proteomes" id="UP000095287"/>
    </source>
</evidence>
<feature type="region of interest" description="Disordered" evidence="1">
    <location>
        <begin position="14"/>
        <end position="61"/>
    </location>
</feature>
<organism evidence="2 3">
    <name type="scientific">Steinernema glaseri</name>
    <dbReference type="NCBI Taxonomy" id="37863"/>
    <lineage>
        <taxon>Eukaryota</taxon>
        <taxon>Metazoa</taxon>
        <taxon>Ecdysozoa</taxon>
        <taxon>Nematoda</taxon>
        <taxon>Chromadorea</taxon>
        <taxon>Rhabditida</taxon>
        <taxon>Tylenchina</taxon>
        <taxon>Panagrolaimomorpha</taxon>
        <taxon>Strongyloidoidea</taxon>
        <taxon>Steinernematidae</taxon>
        <taxon>Steinernema</taxon>
    </lineage>
</organism>
<evidence type="ECO:0000256" key="1">
    <source>
        <dbReference type="SAM" id="MobiDB-lite"/>
    </source>
</evidence>
<sequence>MTKNCCESRLEALQRLGAPPGEQANVRKMNTSDSEGRSGRPQPQSYKTLSQTSGQIVGSENERGQQVLKRCLSEIKKPERAIRCPWLIASEAWIKGGGLITAATPTTCCDTYDSEAATFNSLPAIRHSPGGCVLRETDI</sequence>
<keyword evidence="2" id="KW-1185">Reference proteome</keyword>
<dbReference type="AlphaFoldDB" id="A0A1I8AVE6"/>